<keyword evidence="2" id="KW-1185">Reference proteome</keyword>
<evidence type="ECO:0000313" key="1">
    <source>
        <dbReference type="EMBL" id="SHM32997.1"/>
    </source>
</evidence>
<evidence type="ECO:0000313" key="2">
    <source>
        <dbReference type="Proteomes" id="UP000184444"/>
    </source>
</evidence>
<dbReference type="EMBL" id="FRCK01000007">
    <property type="protein sequence ID" value="SHM32997.1"/>
    <property type="molecule type" value="Genomic_DNA"/>
</dbReference>
<dbReference type="InterPro" id="IPR029069">
    <property type="entry name" value="HotDog_dom_sf"/>
</dbReference>
<dbReference type="PANTHER" id="PTHR12475">
    <property type="match status" value="1"/>
</dbReference>
<dbReference type="Pfam" id="PF13279">
    <property type="entry name" value="4HBT_2"/>
    <property type="match status" value="1"/>
</dbReference>
<dbReference type="SUPFAM" id="SSF54637">
    <property type="entry name" value="Thioesterase/thiol ester dehydrase-isomerase"/>
    <property type="match status" value="1"/>
</dbReference>
<dbReference type="AlphaFoldDB" id="A0A1M7HXY8"/>
<dbReference type="STRING" id="53463.SAMN05444389_10764"/>
<dbReference type="InterPro" id="IPR051490">
    <property type="entry name" value="THEM6_lcsJ_thioesterase"/>
</dbReference>
<dbReference type="RefSeq" id="WP_073067038.1">
    <property type="nucleotide sequence ID" value="NZ_FRCK01000007.1"/>
</dbReference>
<gene>
    <name evidence="1" type="ORF">SAMN05444389_10764</name>
</gene>
<accession>A0A1M7HXY8</accession>
<sequence length="197" mass="22127">MYPILRFIHEIRSARRATPLGPLDAHVSTHRISPLDIDPWRELNNGRTLTLYDLGRIPMAVRLGIIDTLKRNGWGFTVAGNTVRYRRRIRVFQRITQVSRVLGWDSRFVYMEQSMWSGGDCANHMLLRVAIVGGAARKGMIPPEVFMEALGHHGPSPELPAWVAAWIEADALRPWPPELPAGIEVQSPDLPPATQPG</sequence>
<reference evidence="2" key="1">
    <citation type="submission" date="2016-11" db="EMBL/GenBank/DDBJ databases">
        <authorList>
            <person name="Varghese N."/>
            <person name="Submissions S."/>
        </authorList>
    </citation>
    <scope>NUCLEOTIDE SEQUENCE [LARGE SCALE GENOMIC DNA]</scope>
    <source>
        <strain evidence="2">DSM 6637</strain>
    </source>
</reference>
<dbReference type="CDD" id="cd00586">
    <property type="entry name" value="4HBT"/>
    <property type="match status" value="1"/>
</dbReference>
<dbReference type="OrthoDB" id="3727779at2"/>
<organism evidence="1 2">
    <name type="scientific">Paracoccus solventivorans</name>
    <dbReference type="NCBI Taxonomy" id="53463"/>
    <lineage>
        <taxon>Bacteria</taxon>
        <taxon>Pseudomonadati</taxon>
        <taxon>Pseudomonadota</taxon>
        <taxon>Alphaproteobacteria</taxon>
        <taxon>Rhodobacterales</taxon>
        <taxon>Paracoccaceae</taxon>
        <taxon>Paracoccus</taxon>
    </lineage>
</organism>
<protein>
    <submittedName>
        <fullName evidence="1">Acyl-CoA thioesterase FadM</fullName>
    </submittedName>
</protein>
<proteinExistence type="predicted"/>
<name>A0A1M7HXY8_9RHOB</name>
<dbReference type="Gene3D" id="3.10.129.10">
    <property type="entry name" value="Hotdog Thioesterase"/>
    <property type="match status" value="1"/>
</dbReference>
<dbReference type="PANTHER" id="PTHR12475:SF4">
    <property type="entry name" value="PROTEIN THEM6"/>
    <property type="match status" value="1"/>
</dbReference>
<dbReference type="Proteomes" id="UP000184444">
    <property type="component" value="Unassembled WGS sequence"/>
</dbReference>